<sequence>MNYGINQTADTDSPIEVAKTNIETNSTEFNKLGHVNNTAESTNVIDRISENSNEMVKEKVDAFNKAATTEGLKTINEYSESQTRKITNEAKSSEPQINYVSASATNNDNMTIHEYAEAQTSAANNGNVLEVNSGDDTRITEVNEKLAVKTNEVEAQSFNNETNLLFPNLNETHISFKNNTMHSLPEETKSATTTQLQEQQITIIDDDDDDDVEDKDTGKHTDTDNTTIANDYTLLTNTTEKNSDTGSTNDTEPINNPFINATEPTVVSSTKAEDDQTNNTSSYKPTNNVDPIERSENENQRNTIVITDTESSKEQSAYIDANINNTEMEDNSSISTNNKNLEEEGSPANTTDNKITEVEQAAQTDATVGNNEEVKNSLNTSVTAASEIANEDIPEDDTDKMDIDNVTELQEEVNKINVPENDNDNELENISQPDMASLSNFEQASDAKSFDPQTTESHPQAEEQITEETSIPDPVANDLTTTESNEDSEHNKETSKDKNNAVDKTQSDKEDVERKHEITKDQKSNTDHNKTMHIENQEYVSNELLLLKEQNKESSVRIESLTVQLDEMNLRCKVLEDELLKSNTTISESISSISILMQKFVKNQDTLKRELDTVKKSQLKIDVKNVKNVTKRTRREGMIMEEGDVEYRVVSRNLSNRRSVSRHDSNESRKRRHISTEAAEYIPESKARPSKPKPTKTQRIATEIFEKSQPAFGTVEKPAIDLASSLKLATTNDTIDFSKDKSPTNAVQSQLHSKTTAASMKLVRSKSGKGNVKVYEQVPSGPGIEYSGQMIGTSNHGNIVNLTGSSGYHKQLNSPQKGISPNLVESNHEKRILGQPPQIRRSSSSEALSSFIKPETGTEKIPTKGKQKIAGPEPAIESEDDYDPNMQFNDTAVDGNDDYVPQIGANEQEDNNVANTENSGTTDAATGNIPTSTSNTTASVTSSSAAAPTTSEQAQTILDEETEQPKKKPTVKGFKLVLAGKFRKSIQLYIVDDIIYTGESPYSAISFVYFVDLKYSNIRKTRETTTTNFSIGFPHILIDEGDKAMEVLGSNIMTPNYLMTVEYFLGDYLQACHLVEEKLSPGCTTDYWRRCRNLFLQLMYWRQLAREKRGFRRYTMLHAVKEIENFRLHVQPKSYAITEPFFLEKKIQAKIASSRKPKEWMFQTEKSLPVIGQNGITEVNINAALDALLKPPSNVTNFVPYASVAVPTGVEIV</sequence>
<reference evidence="2 3" key="1">
    <citation type="submission" date="2020-11" db="EMBL/GenBank/DDBJ databases">
        <title>Kefir isolates.</title>
        <authorList>
            <person name="Marcisauskas S."/>
            <person name="Kim Y."/>
            <person name="Blasche S."/>
        </authorList>
    </citation>
    <scope>NUCLEOTIDE SEQUENCE [LARGE SCALE GENOMIC DNA]</scope>
    <source>
        <strain evidence="2 3">OG2</strain>
    </source>
</reference>
<organism evidence="2 3">
    <name type="scientific">Maudiozyma exigua</name>
    <name type="common">Yeast</name>
    <name type="synonym">Kazachstania exigua</name>
    <dbReference type="NCBI Taxonomy" id="34358"/>
    <lineage>
        <taxon>Eukaryota</taxon>
        <taxon>Fungi</taxon>
        <taxon>Dikarya</taxon>
        <taxon>Ascomycota</taxon>
        <taxon>Saccharomycotina</taxon>
        <taxon>Saccharomycetes</taxon>
        <taxon>Saccharomycetales</taxon>
        <taxon>Saccharomycetaceae</taxon>
        <taxon>Maudiozyma</taxon>
    </lineage>
</organism>
<evidence type="ECO:0000313" key="2">
    <source>
        <dbReference type="EMBL" id="KAG0660668.1"/>
    </source>
</evidence>
<dbReference type="AlphaFoldDB" id="A0A9P6W0Y4"/>
<evidence type="ECO:0000256" key="1">
    <source>
        <dbReference type="SAM" id="MobiDB-lite"/>
    </source>
</evidence>
<dbReference type="EMBL" id="PUHR01000172">
    <property type="protein sequence ID" value="KAG0660668.1"/>
    <property type="molecule type" value="Genomic_DNA"/>
</dbReference>
<feature type="region of interest" description="Disordered" evidence="1">
    <location>
        <begin position="325"/>
        <end position="400"/>
    </location>
</feature>
<feature type="compositionally biased region" description="Low complexity" evidence="1">
    <location>
        <begin position="192"/>
        <end position="203"/>
    </location>
</feature>
<protein>
    <submittedName>
        <fullName evidence="2">Uncharacterized protein</fullName>
    </submittedName>
</protein>
<dbReference type="OrthoDB" id="10423722at2759"/>
<feature type="compositionally biased region" description="Polar residues" evidence="1">
    <location>
        <begin position="911"/>
        <end position="930"/>
    </location>
</feature>
<accession>A0A9P6W0Y4</accession>
<evidence type="ECO:0000313" key="3">
    <source>
        <dbReference type="Proteomes" id="UP000750334"/>
    </source>
</evidence>
<gene>
    <name evidence="2" type="ORF">C6P45_001550</name>
</gene>
<feature type="region of interest" description="Disordered" evidence="1">
    <location>
        <begin position="655"/>
        <end position="696"/>
    </location>
</feature>
<feature type="compositionally biased region" description="Polar residues" evidence="1">
    <location>
        <begin position="277"/>
        <end position="289"/>
    </location>
</feature>
<proteinExistence type="predicted"/>
<comment type="caution">
    <text evidence="2">The sequence shown here is derived from an EMBL/GenBank/DDBJ whole genome shotgun (WGS) entry which is preliminary data.</text>
</comment>
<feature type="compositionally biased region" description="Polar residues" evidence="1">
    <location>
        <begin position="325"/>
        <end position="339"/>
    </location>
</feature>
<keyword evidence="3" id="KW-1185">Reference proteome</keyword>
<feature type="region of interest" description="Disordered" evidence="1">
    <location>
        <begin position="442"/>
        <end position="533"/>
    </location>
</feature>
<feature type="region of interest" description="Disordered" evidence="1">
    <location>
        <begin position="186"/>
        <end position="301"/>
    </location>
</feature>
<dbReference type="Proteomes" id="UP000750334">
    <property type="component" value="Unassembled WGS sequence"/>
</dbReference>
<feature type="compositionally biased region" description="Acidic residues" evidence="1">
    <location>
        <begin position="389"/>
        <end position="399"/>
    </location>
</feature>
<feature type="region of interest" description="Disordered" evidence="1">
    <location>
        <begin position="833"/>
        <end position="965"/>
    </location>
</feature>
<feature type="compositionally biased region" description="Low complexity" evidence="1">
    <location>
        <begin position="931"/>
        <end position="951"/>
    </location>
</feature>
<feature type="compositionally biased region" description="Acidic residues" evidence="1">
    <location>
        <begin position="204"/>
        <end position="214"/>
    </location>
</feature>
<feature type="compositionally biased region" description="Polar residues" evidence="1">
    <location>
        <begin position="224"/>
        <end position="270"/>
    </location>
</feature>
<feature type="compositionally biased region" description="Basic and acidic residues" evidence="1">
    <location>
        <begin position="487"/>
        <end position="533"/>
    </location>
</feature>
<name>A0A9P6W0Y4_MAUEX</name>
<feature type="compositionally biased region" description="Polar residues" evidence="1">
    <location>
        <begin position="361"/>
        <end position="384"/>
    </location>
</feature>